<dbReference type="CDD" id="cd11386">
    <property type="entry name" value="MCP_signal"/>
    <property type="match status" value="1"/>
</dbReference>
<comment type="caution">
    <text evidence="6">The sequence shown here is derived from an EMBL/GenBank/DDBJ whole genome shotgun (WGS) entry which is preliminary data.</text>
</comment>
<dbReference type="PANTHER" id="PTHR32089:SF112">
    <property type="entry name" value="LYSOZYME-LIKE PROTEIN-RELATED"/>
    <property type="match status" value="1"/>
</dbReference>
<feature type="domain" description="Methyl-accepting transducer" evidence="5">
    <location>
        <begin position="331"/>
        <end position="567"/>
    </location>
</feature>
<gene>
    <name evidence="6" type="ORF">EVJ47_01860</name>
</gene>
<comment type="similarity">
    <text evidence="2">Belongs to the methyl-accepting chemotaxis (MCP) protein family.</text>
</comment>
<evidence type="ECO:0000259" key="5">
    <source>
        <dbReference type="PROSITE" id="PS50111"/>
    </source>
</evidence>
<dbReference type="Gene3D" id="1.10.287.950">
    <property type="entry name" value="Methyl-accepting chemotaxis protein"/>
    <property type="match status" value="1"/>
</dbReference>
<evidence type="ECO:0000256" key="2">
    <source>
        <dbReference type="ARBA" id="ARBA00029447"/>
    </source>
</evidence>
<evidence type="ECO:0000313" key="7">
    <source>
        <dbReference type="Proteomes" id="UP000320813"/>
    </source>
</evidence>
<evidence type="ECO:0000256" key="4">
    <source>
        <dbReference type="SAM" id="Phobius"/>
    </source>
</evidence>
<dbReference type="Proteomes" id="UP000320813">
    <property type="component" value="Unassembled WGS sequence"/>
</dbReference>
<dbReference type="EMBL" id="SGBD01000001">
    <property type="protein sequence ID" value="RZD15043.1"/>
    <property type="molecule type" value="Genomic_DNA"/>
</dbReference>
<dbReference type="PANTHER" id="PTHR32089">
    <property type="entry name" value="METHYL-ACCEPTING CHEMOTAXIS PROTEIN MCPB"/>
    <property type="match status" value="1"/>
</dbReference>
<dbReference type="Gene3D" id="3.30.450.290">
    <property type="match status" value="1"/>
</dbReference>
<dbReference type="InterPro" id="IPR004089">
    <property type="entry name" value="MCPsignal_dom"/>
</dbReference>
<keyword evidence="1 3" id="KW-0807">Transducer</keyword>
<proteinExistence type="inferred from homology"/>
<sequence>MQAGGINKVDLNLIKKVSIKTKLLFLITFVFILILSFLTYYSVSSQNKMSVKMTSSDAVVTAKTVLSSLNAMMLNGTISKKSDRRQLFGIFKKIQGIKDVKVIRGEAVNKEFGPGLKHENPTTKFDKEILGSNKEIISIFNKNGHEYLKVGVPFVAKKMSRGINCLMCHTVKDGTTLGGVKLIYSMKNAVNSSNIFMRNIIIVSFIFLVLSILAIYGLLKSIFIKPTKNLYDKLNDIVRGDGDLSKLIPMDCYNKTTIMMKKSKNCMLKEDELEPRCWDKQQDRYGDTGGQICIKCDVYKNSVYDEITSVANKFNKFIIDIREIVKSITEEAMTIVDVNTSIETHVDEISGKAKEQALLSTHVAAASEEMSQTIKEISKNTQNLSSVAKEASGSAKEGFDIVERAINGIKNVAVLTEELGSLINGLEKGSYEIGEIISVINDIADQTNLLALNAAIEAARAGESGRGFAVVADEVRKLAERTVKATKEIVSKVQTIQQSTQNTKSSMDSTMKEVSLSVEYASKAGESLNSIERNIVGLADQVNSIAAASEEQTAATNEISQNIEMVSNLAASNSKQSSSTAKEAASVYGELEKLIGIIKRFKY</sequence>
<reference evidence="6 7" key="1">
    <citation type="submission" date="2019-01" db="EMBL/GenBank/DDBJ databases">
        <title>Insights into ecological role of a new deltaproteobacterial order Candidatus Sinidesulfobacterales (Sva0485) by metagenomics and metatranscriptomics.</title>
        <authorList>
            <person name="Tan S."/>
            <person name="Liu J."/>
            <person name="Fang Y."/>
            <person name="Hedlund B.P."/>
            <person name="Lian Z.H."/>
            <person name="Huang L.Y."/>
            <person name="Li J.T."/>
            <person name="Huang L.N."/>
            <person name="Li W.J."/>
            <person name="Jiang H.C."/>
            <person name="Dong H.L."/>
            <person name="Shu W.S."/>
        </authorList>
    </citation>
    <scope>NUCLEOTIDE SEQUENCE [LARGE SCALE GENOMIC DNA]</scope>
    <source>
        <strain evidence="6">AP3</strain>
    </source>
</reference>
<feature type="transmembrane region" description="Helical" evidence="4">
    <location>
        <begin position="23"/>
        <end position="43"/>
    </location>
</feature>
<accession>A0A519BCP2</accession>
<dbReference type="GO" id="GO:0007165">
    <property type="term" value="P:signal transduction"/>
    <property type="evidence" value="ECO:0007669"/>
    <property type="project" value="UniProtKB-KW"/>
</dbReference>
<dbReference type="PROSITE" id="PS50111">
    <property type="entry name" value="CHEMOTAXIS_TRANSDUC_2"/>
    <property type="match status" value="1"/>
</dbReference>
<dbReference type="GO" id="GO:0016020">
    <property type="term" value="C:membrane"/>
    <property type="evidence" value="ECO:0007669"/>
    <property type="project" value="InterPro"/>
</dbReference>
<evidence type="ECO:0000313" key="6">
    <source>
        <dbReference type="EMBL" id="RZD15043.1"/>
    </source>
</evidence>
<dbReference type="FunFam" id="1.10.287.950:FF:000001">
    <property type="entry name" value="Methyl-accepting chemotaxis sensory transducer"/>
    <property type="match status" value="1"/>
</dbReference>
<protein>
    <submittedName>
        <fullName evidence="6">Methyl-accepting chemotaxis protein</fullName>
    </submittedName>
</protein>
<feature type="transmembrane region" description="Helical" evidence="4">
    <location>
        <begin position="195"/>
        <end position="219"/>
    </location>
</feature>
<keyword evidence="4" id="KW-1133">Transmembrane helix</keyword>
<evidence type="ECO:0000256" key="3">
    <source>
        <dbReference type="PROSITE-ProRule" id="PRU00284"/>
    </source>
</evidence>
<dbReference type="Pfam" id="PF00015">
    <property type="entry name" value="MCPsignal"/>
    <property type="match status" value="1"/>
</dbReference>
<keyword evidence="4" id="KW-0812">Transmembrane</keyword>
<dbReference type="SUPFAM" id="SSF58104">
    <property type="entry name" value="Methyl-accepting chemotaxis protein (MCP) signaling domain"/>
    <property type="match status" value="1"/>
</dbReference>
<name>A0A519BCP2_9DELT</name>
<dbReference type="SMART" id="SM00283">
    <property type="entry name" value="MA"/>
    <property type="match status" value="1"/>
</dbReference>
<dbReference type="AlphaFoldDB" id="A0A519BCP2"/>
<dbReference type="GO" id="GO:0006935">
    <property type="term" value="P:chemotaxis"/>
    <property type="evidence" value="ECO:0007669"/>
    <property type="project" value="UniProtKB-ARBA"/>
</dbReference>
<keyword evidence="4" id="KW-0472">Membrane</keyword>
<organism evidence="6 7">
    <name type="scientific">Candidatus Acidulodesulfobacterium ferriphilum</name>
    <dbReference type="NCBI Taxonomy" id="2597223"/>
    <lineage>
        <taxon>Bacteria</taxon>
        <taxon>Deltaproteobacteria</taxon>
        <taxon>Candidatus Acidulodesulfobacterales</taxon>
        <taxon>Candidatus Acidulodesulfobacterium</taxon>
    </lineage>
</organism>
<evidence type="ECO:0000256" key="1">
    <source>
        <dbReference type="ARBA" id="ARBA00023224"/>
    </source>
</evidence>